<evidence type="ECO:0000313" key="2">
    <source>
        <dbReference type="EMBL" id="ACI15924.1"/>
    </source>
</evidence>
<accession>B6DT90</accession>
<feature type="region of interest" description="Disordered" evidence="1">
    <location>
        <begin position="1382"/>
        <end position="1405"/>
    </location>
</feature>
<sequence>MSSIAEKRERCRNLQAELAAIKKEAPNPGEVTGALASELEPLATLYTSLIERLPRLLELTNDVDIHVLNAEEVHASASAQVLMMEAMPPFRSVPMAKETLVHMQRIAATAKVAESWIMYRVVPQLVTDYVGTTVPMPAGVPPAPLSDNPKFYALLQVVATKKSDLDALLGEAQHRHNMVQRLTRVGHILHTAMGNVGERTALLSTEHNSHSYQSQQQQQQSAATSATAVDVEYTKAVTSGALAGYQTTLRELSDIMVLVVPHVPSLHYAPDLVEKAETAQNVVTLLEYYCECLSLCRGIVSSSARLGSKWMPVDVQPTILELLKQEEDAFEMRGSGTSYRFVDLLDRQDSLVTALFTLRDAESAVEDLRRNILTTFPRLSQLPMDTVETMIGAAALGEGGVGGNILFNGIVRETCFNGWKRFVYHDQPQLHHHHLLIGIESTSGEFLRFLDPVQCGSGIRADVCLANVLSAAQAALGAQLERGAKHSHQVVVGASSFRVPELLNMTYQAAHFTLLVLWTNLAEGAFLRTTAPDEPQQQKQHNESAHYGGASEPSSPSRPPSRATAATPLSPPSSSGLNSSLMHQTLQASSTKWAMQSSSRPESSAKSRVESITRVADPRLLNILEPRLGSASPNIFKKPKDTPAAPASKKPTTSSATPSKKTAAATAPTTDATKSSGQLLPAMLLLDDNIDDDLSAYLPDGTDDDGNPNAQPVLPCVTRDRVLSSIHKSEEIVPLLWGVLKDLVNEKHKARCVQSAAATSAKHHGVATTTDGEGLSLPPPWWFDRLAEWVYQLARSYHLRVRHLTVHDPAWHREPRAYMSRGKATTGGGVRFELGPMTFEHALEFYGGVDVPFVLTPLLHETWCKLATGLMCQETLRPTCLIGGGDQNENYESKVFLIRALLANTGRYASYLVCHHHTSFETIVNFLANQTGVVGALGIVCDIHRLAAPVQVLLAQALDGATPQTQAQNNTLTSPMKVAKKLSTLLSKAEQAQRSIRWELVIFTGGSSPLDCHGALQPCIRCSHVSSAPSHETSSTSSPSGGDDDDIGLVLEAWMASNGLPADVVPVMAQRLLVLSSLMRSICRVTMDRHCLHRAIIAAGMTLRRDGASITPDAALLHAIRQELAPTQLPQHKDFFDTVGRGLFSSEANTVFFPQVVEAARAAIHAEGLDGALETLSPTILQLHSALSSAALSGATVCVVGPSCSGKSTVVKIARAVCVSLAETEGNAKAIPTIRHLCAIRHRDSDEVRRLLMQWLGLSQADQTSVPSSASSASVRGTLWLRVHGVLSKDVQRVVEDVLHEHKNARSSQQRTVISTAIVIVEADNAESPVVQAWTHSIVVPVGSGSSTSSHNDGASPVMWLQMLQRTIQVCLLPQIASATEEVGASTTRPTSAVTATSSSSPLTPTAMMSSVKTISWRCF</sequence>
<feature type="region of interest" description="Disordered" evidence="1">
    <location>
        <begin position="531"/>
        <end position="611"/>
    </location>
</feature>
<name>B6DT90_BODSA</name>
<reference evidence="2" key="1">
    <citation type="submission" date="2008-08" db="EMBL/GenBank/DDBJ databases">
        <title>Insights into the genome sequence of a free-living kinetoplastid: Bodo saltans (Kinetoplastida: Euglenozoa).</title>
        <authorList>
            <person name="Jackson A.P."/>
            <person name="Quail M.A."/>
            <person name="Berriman M."/>
        </authorList>
    </citation>
    <scope>NUCLEOTIDE SEQUENCE</scope>
    <source>
        <strain evidence="2">Lake Konstanz</strain>
    </source>
</reference>
<dbReference type="EMBL" id="FJ168548">
    <property type="protein sequence ID" value="ACI15924.1"/>
    <property type="molecule type" value="Genomic_DNA"/>
</dbReference>
<feature type="compositionally biased region" description="Low complexity" evidence="1">
    <location>
        <begin position="1385"/>
        <end position="1405"/>
    </location>
</feature>
<feature type="compositionally biased region" description="Low complexity" evidence="1">
    <location>
        <begin position="642"/>
        <end position="675"/>
    </location>
</feature>
<proteinExistence type="predicted"/>
<organism evidence="2">
    <name type="scientific">Bodo saltans</name>
    <name type="common">Flagellated protozoan</name>
    <dbReference type="NCBI Taxonomy" id="75058"/>
    <lineage>
        <taxon>Eukaryota</taxon>
        <taxon>Discoba</taxon>
        <taxon>Euglenozoa</taxon>
        <taxon>Kinetoplastea</taxon>
        <taxon>Metakinetoplastina</taxon>
        <taxon>Eubodonida</taxon>
        <taxon>Bodonidae</taxon>
        <taxon>Bodo</taxon>
    </lineage>
</organism>
<evidence type="ECO:0000256" key="1">
    <source>
        <dbReference type="SAM" id="MobiDB-lite"/>
    </source>
</evidence>
<feature type="region of interest" description="Disordered" evidence="1">
    <location>
        <begin position="630"/>
        <end position="675"/>
    </location>
</feature>
<feature type="compositionally biased region" description="Low complexity" evidence="1">
    <location>
        <begin position="549"/>
        <end position="580"/>
    </location>
</feature>
<dbReference type="InterPro" id="IPR027417">
    <property type="entry name" value="P-loop_NTPase"/>
</dbReference>
<dbReference type="Gene3D" id="3.40.50.300">
    <property type="entry name" value="P-loop containing nucleotide triphosphate hydrolases"/>
    <property type="match status" value="1"/>
</dbReference>
<protein>
    <submittedName>
        <fullName evidence="2">Dynein heavy chain</fullName>
    </submittedName>
</protein>
<feature type="compositionally biased region" description="Polar residues" evidence="1">
    <location>
        <begin position="581"/>
        <end position="596"/>
    </location>
</feature>